<gene>
    <name evidence="3" type="ORF">F4V43_13505</name>
</gene>
<keyword evidence="4" id="KW-1185">Reference proteome</keyword>
<dbReference type="InterPro" id="IPR050708">
    <property type="entry name" value="T6SS_VgrG/RHS"/>
</dbReference>
<evidence type="ECO:0000256" key="1">
    <source>
        <dbReference type="ARBA" id="ARBA00022737"/>
    </source>
</evidence>
<dbReference type="OrthoDB" id="41445at2"/>
<dbReference type="EMBL" id="VYKK01000017">
    <property type="protein sequence ID" value="KAA9002428.1"/>
    <property type="molecule type" value="Genomic_DNA"/>
</dbReference>
<dbReference type="PANTHER" id="PTHR32305">
    <property type="match status" value="1"/>
</dbReference>
<reference evidence="3 4" key="1">
    <citation type="submission" date="2019-09" db="EMBL/GenBank/DDBJ databases">
        <title>Bacillus ochoae sp. nov., Paenibacillus whitsoniae sp. nov., Paenibacillus spiritus sp. nov. Isolated from the Mars Exploration Rover during spacecraft assembly.</title>
        <authorList>
            <person name="Seuylemezian A."/>
            <person name="Vaishampayan P."/>
        </authorList>
    </citation>
    <scope>NUCLEOTIDE SEQUENCE [LARGE SCALE GENOMIC DNA]</scope>
    <source>
        <strain evidence="3 4">MER_111</strain>
    </source>
</reference>
<dbReference type="NCBIfam" id="TIGR01643">
    <property type="entry name" value="YD_repeat_2x"/>
    <property type="match status" value="6"/>
</dbReference>
<dbReference type="InterPro" id="IPR056823">
    <property type="entry name" value="TEN-like_YD-shell"/>
</dbReference>
<dbReference type="InterPro" id="IPR006141">
    <property type="entry name" value="Intein_N"/>
</dbReference>
<evidence type="ECO:0000313" key="3">
    <source>
        <dbReference type="EMBL" id="KAA9002428.1"/>
    </source>
</evidence>
<dbReference type="PANTHER" id="PTHR32305:SF15">
    <property type="entry name" value="PROTEIN RHSA-RELATED"/>
    <property type="match status" value="1"/>
</dbReference>
<dbReference type="PROSITE" id="PS50818">
    <property type="entry name" value="INTEIN_C_TER"/>
    <property type="match status" value="1"/>
</dbReference>
<dbReference type="Pfam" id="PF25023">
    <property type="entry name" value="TEN_YD-shell"/>
    <property type="match status" value="2"/>
</dbReference>
<dbReference type="Proteomes" id="UP000367750">
    <property type="component" value="Unassembled WGS sequence"/>
</dbReference>
<dbReference type="CDD" id="cd00081">
    <property type="entry name" value="Hint"/>
    <property type="match status" value="1"/>
</dbReference>
<dbReference type="InterPro" id="IPR006530">
    <property type="entry name" value="YD"/>
</dbReference>
<accession>A0A5J5G598</accession>
<comment type="caution">
    <text evidence="3">The sequence shown here is derived from an EMBL/GenBank/DDBJ whole genome shotgun (WGS) entry which is preliminary data.</text>
</comment>
<dbReference type="Pfam" id="PF07591">
    <property type="entry name" value="PT-HINT"/>
    <property type="match status" value="1"/>
</dbReference>
<dbReference type="Pfam" id="PF05593">
    <property type="entry name" value="RHS_repeat"/>
    <property type="match status" value="2"/>
</dbReference>
<evidence type="ECO:0000259" key="2">
    <source>
        <dbReference type="SMART" id="SM00306"/>
    </source>
</evidence>
<dbReference type="GO" id="GO:0016539">
    <property type="term" value="P:intein-mediated protein splicing"/>
    <property type="evidence" value="ECO:0007669"/>
    <property type="project" value="InterPro"/>
</dbReference>
<dbReference type="Gene3D" id="2.180.10.10">
    <property type="entry name" value="RHS repeat-associated core"/>
    <property type="match status" value="2"/>
</dbReference>
<sequence length="2115" mass="238807">MINRRRIRVTALLLSILLTINLFGDLSISLVKAETNTNNSTIPSSQVYQLTMSDILERFQTTETFVQSQLDQGYSLNEIYNLFFQSQVRGLSYEETRLLFSPSEVNASAEVTPEVYSELVPQELRNIPIVPLNSVTGVVYDEPKSSEIADTVNNSVYLSNKRSMLRASALDAPENPVLEKPPVYSKTSFNEAPYTVGLDNESISTLSGGVSLRSDDLTLPGRNGLSFTLSRQYNTGDAQFFDMGYDYTTYAYPEYAWRVTYNAIRVPVITKYDVLVQEYMLIQYDQNSDGIMDHFSGPLLQDPTIDQTYDTEEQAQNAVNLLSNRYYKVPGDSLYLTDSRSSSVNSFQDTIPPWNGYSGSLKKVGAVKVTGSYTAAQSKVATGTRTRTISGVYNPNGTWEAQVYSDEVPLSLPYSDSDGYKGDLTRTGTTTQKTCPTQGTPGWVCTKSFQAEYSGTVRKEAVDNRLYTQDYGGTVEKAEYYSPDRYTPWTSTDKGRVRYIYSRYGKAFQKPREIEDTKNSSIEVMYGGDFDQQKNAVAQQNFFNNRSGMSFGSTFIEGNETVHYYIASPASASIEQYVIGTGVGANYFNTTSKPTLDKLYPIGKGWSWNLPFVEVKDGRNIIHPGDGGSYTIENGALKESEWQGVKFVTDTSVNVNGEQSQNVLISSDGMTRQYFNSNGLLIQIADSQNNTINFAYTYNAIYNSKLLSQVKDAIDNTIEINYTSETVTLKSGDRTVVYNKHTEEGVELLGSVTDPLGRKTTYSYQIKNAWFNLLSDYAERAVSNPYALLTRVQHPTGAITEYTFEEGPVKRYLGERSYNESYRLSSRLDRIIYKNGQSSEYNRKSINYNETDMGSSGNQDLNFSTRLSDGLTDTSFHYRKDYIDTETPARFFLESSVQSGGGVSRTTSYEYGKYVNGHSYPAQTPTKITVSNNQNGDILVETTDYDDYGNITKATDAQGHNVTSTYDDRHLLSTKMEPANEGSYRFTVFTRNPQGETTNISVRKNNAEGELLQSITFDKFDDYGNILSQTVRNKDKNITVLTDYNATNHAFAEKQTMDVHDAEGQKSTISVEREYDSSTGDLLSATDGKGNRSSYKYDALGRVIEVTHADQSNLTAVYDDLLNTVTVTDENNLVSQTKWNALGWQLESGIFEKGIYKRKSSIVYDAFGRKDWDQDALGNKTQYHFDAWNRLTSTEYPDASKTIKLYDDKVRTVTSTTGEGYSQIETYDKWGQKVKVEEKENSDSEISLLGSYDYNQGNGELWKYTDGKSASTTYKYNDNDELISVTNALSETTQYEYDMLGNLITLTHPDGTKKQYTYNELGERLTATDEAGRLTTYSYDNAGNLLSQQDRNGVITSYEYDNRNRLKKRIAPDEAVEFTYDLAGNRLTMSDNTGTTSYQYEPDTGLLKQVTYPDQLKLQITEYNANGNRTEMTGPFGDYVQYSYDAMNRLYKVGASLENPMVTYSYNKNGVIDQVDTDIGLTHSYKYTGIDLTRSSEELAGRTLNKYEYKYDVNNNIQERIWTQLGGEEPKSITDNFGYDKLNRIETSTENNGEKYTYDSRGNRTGLVSGTGLESLSDREYKYDTQNQLTQALINGKKVEYHYNGDGLLVERIVDGITTRYYYDGNQIIAEAQVVKGQPKLVASYLRGLRLEAIRYADGSMVYPGYNGHGDLVEIRSQQGALLNQYKYDIWGNITSQVESVYNPFRYAGELWDDSTDLQYLRARWYDPSMGRFLNEDTVEGQFDNPLTLNLYTYVYNNPLRYLDPTGNKAWEPYAVNQLRLLIDEARVKTGSSKTNINYQLYKSFIWNYYDFGSFMSENHYNYLYGLLTGTSAYKNSAGNADWARETLIGEYYKSVEAEYVAYLALGAAVRSTQRNTNRGCNCFVAGTKAQTDEGEKNIEDIEVGDKVLSKDEETGEVAYKEVTATMNHETDEIYQIHVGDQVIESTFNHPFYVKDKGWTFVKDLKVGDLLVQSDGNTLEITSIEMLHKHVTVYNMTVDEFHTYFVSDLGIWVHNTNCPFGANGVQVTSKTIWKENGSKARIDVENPNPGQRAGQIHYQDANNNKYLYDPNKKAFLDSSGNLAPKSVNKMLEDPNFVKKLNVGLTQYLGESPYTP</sequence>
<name>A0A5J5G598_9BACL</name>
<dbReference type="NCBIfam" id="TIGR03696">
    <property type="entry name" value="Rhs_assc_core"/>
    <property type="match status" value="1"/>
</dbReference>
<dbReference type="InterPro" id="IPR031325">
    <property type="entry name" value="RHS_repeat"/>
</dbReference>
<feature type="domain" description="Hint" evidence="2">
    <location>
        <begin position="1881"/>
        <end position="1975"/>
    </location>
</feature>
<dbReference type="InterPro" id="IPR003587">
    <property type="entry name" value="Hint_dom_N"/>
</dbReference>
<dbReference type="InterPro" id="IPR022385">
    <property type="entry name" value="Rhs_assc_core"/>
</dbReference>
<protein>
    <submittedName>
        <fullName evidence="3">Type IV secretion protein Rhs</fullName>
    </submittedName>
</protein>
<dbReference type="InterPro" id="IPR030934">
    <property type="entry name" value="Intein_C"/>
</dbReference>
<dbReference type="SUPFAM" id="SSF51294">
    <property type="entry name" value="Hedgehog/intein (Hint) domain"/>
    <property type="match status" value="1"/>
</dbReference>
<dbReference type="PROSITE" id="PS50817">
    <property type="entry name" value="INTEIN_N_TER"/>
    <property type="match status" value="1"/>
</dbReference>
<evidence type="ECO:0000313" key="4">
    <source>
        <dbReference type="Proteomes" id="UP000367750"/>
    </source>
</evidence>
<proteinExistence type="predicted"/>
<dbReference type="InterPro" id="IPR036844">
    <property type="entry name" value="Hint_dom_sf"/>
</dbReference>
<dbReference type="RefSeq" id="WP_150458773.1">
    <property type="nucleotide sequence ID" value="NZ_VYKK01000017.1"/>
</dbReference>
<keyword evidence="1" id="KW-0677">Repeat</keyword>
<dbReference type="Gene3D" id="2.170.16.10">
    <property type="entry name" value="Hedgehog/Intein (Hint) domain"/>
    <property type="match status" value="1"/>
</dbReference>
<dbReference type="SMART" id="SM00306">
    <property type="entry name" value="HintN"/>
    <property type="match status" value="1"/>
</dbReference>
<organism evidence="3 4">
    <name type="scientific">Paenibacillus spiritus</name>
    <dbReference type="NCBI Taxonomy" id="2496557"/>
    <lineage>
        <taxon>Bacteria</taxon>
        <taxon>Bacillati</taxon>
        <taxon>Bacillota</taxon>
        <taxon>Bacilli</taxon>
        <taxon>Bacillales</taxon>
        <taxon>Paenibacillaceae</taxon>
        <taxon>Paenibacillus</taxon>
    </lineage>
</organism>